<comment type="caution">
    <text evidence="3">The sequence shown here is derived from an EMBL/GenBank/DDBJ whole genome shotgun (WGS) entry which is preliminary data.</text>
</comment>
<keyword evidence="2" id="KW-1133">Transmembrane helix</keyword>
<feature type="transmembrane region" description="Helical" evidence="2">
    <location>
        <begin position="80"/>
        <end position="102"/>
    </location>
</feature>
<proteinExistence type="predicted"/>
<dbReference type="AlphaFoldDB" id="V5BQW9"/>
<dbReference type="VEuPathDB" id="TriTrypDB:TCDM_02680"/>
<name>V5BQW9_TRYCR</name>
<gene>
    <name evidence="3" type="ORF">TCDM_02680</name>
</gene>
<feature type="transmembrane region" description="Helical" evidence="2">
    <location>
        <begin position="6"/>
        <end position="23"/>
    </location>
</feature>
<sequence>MFEAVLLLFFMNMHRVIVFFLPIANDVRSRTTHFFIFISVSTTTVPHSFCTSFFFVVVVLESNFVCFFLYESPVSFSPLPFLLCFSPSFCVFVCVHLNYPLLHVALCVLRRGGWVGGGEWTHAGREGEGKRTSRGTDTHTHADADMPVGNDVTKGFGELLCVSFFFVCVIASVRRWFPPPPPILFFLLRLLFGPYFFAALSLPVRASFPLVSLWHCRFSQTTLIFLLLCVVPRKFCLNVLRHVRAVNRAQKENKTRGRKDWSSQPAVDLRGKAVKRERYIHRTSHA</sequence>
<protein>
    <submittedName>
        <fullName evidence="3">Uncharacterized protein</fullName>
    </submittedName>
</protein>
<evidence type="ECO:0000256" key="2">
    <source>
        <dbReference type="SAM" id="Phobius"/>
    </source>
</evidence>
<feature type="region of interest" description="Disordered" evidence="1">
    <location>
        <begin position="123"/>
        <end position="146"/>
    </location>
</feature>
<evidence type="ECO:0000313" key="4">
    <source>
        <dbReference type="Proteomes" id="UP000017861"/>
    </source>
</evidence>
<feature type="transmembrane region" description="Helical" evidence="2">
    <location>
        <begin position="183"/>
        <end position="204"/>
    </location>
</feature>
<keyword evidence="2" id="KW-0472">Membrane</keyword>
<evidence type="ECO:0000313" key="3">
    <source>
        <dbReference type="EMBL" id="ESS68527.1"/>
    </source>
</evidence>
<feature type="compositionally biased region" description="Basic and acidic residues" evidence="1">
    <location>
        <begin position="123"/>
        <end position="144"/>
    </location>
</feature>
<dbReference type="Proteomes" id="UP000017861">
    <property type="component" value="Unassembled WGS sequence"/>
</dbReference>
<organism evidence="3 4">
    <name type="scientific">Trypanosoma cruzi Dm28c</name>
    <dbReference type="NCBI Taxonomy" id="1416333"/>
    <lineage>
        <taxon>Eukaryota</taxon>
        <taxon>Discoba</taxon>
        <taxon>Euglenozoa</taxon>
        <taxon>Kinetoplastea</taxon>
        <taxon>Metakinetoplastina</taxon>
        <taxon>Trypanosomatida</taxon>
        <taxon>Trypanosomatidae</taxon>
        <taxon>Trypanosoma</taxon>
        <taxon>Schizotrypanum</taxon>
    </lineage>
</organism>
<dbReference type="EMBL" id="AYLP01000019">
    <property type="protein sequence ID" value="ESS68527.1"/>
    <property type="molecule type" value="Genomic_DNA"/>
</dbReference>
<keyword evidence="2" id="KW-0812">Transmembrane</keyword>
<accession>V5BQW9</accession>
<reference evidence="3 4" key="1">
    <citation type="journal article" date="2014" name="Genome Announc.">
        <title>Trypanosoma cruzi Clone Dm28c Draft Genome Sequence.</title>
        <authorList>
            <person name="Grisard E.C."/>
            <person name="Teixeira S.M."/>
            <person name="de Almeida L.G."/>
            <person name="Stoco P.H."/>
            <person name="Gerber A.L."/>
            <person name="Talavera-Lopez C."/>
            <person name="Lima O.C."/>
            <person name="Andersson B."/>
            <person name="de Vasconcelos A.T."/>
        </authorList>
    </citation>
    <scope>NUCLEOTIDE SEQUENCE [LARGE SCALE GENOMIC DNA]</scope>
    <source>
        <strain evidence="3 4">Dm28c</strain>
    </source>
</reference>
<evidence type="ECO:0000256" key="1">
    <source>
        <dbReference type="SAM" id="MobiDB-lite"/>
    </source>
</evidence>
<feature type="transmembrane region" description="Helical" evidence="2">
    <location>
        <begin position="156"/>
        <end position="177"/>
    </location>
</feature>
<feature type="transmembrane region" description="Helical" evidence="2">
    <location>
        <begin position="35"/>
        <end position="60"/>
    </location>
</feature>